<sequence length="152" mass="17411">MEVEADEQVHWSAPNSTVDRNMPCQSRPHFHRPIMPLGTQTGVWTTPTYKAGSSKTWLAVLRSKTLGLGRSLSQCLFGRGRANQVVREANDVIKIWDRVPRIVDQGQSPEYAWRGLHKVWRRSSLVDKHWVMSQMYYATNLVASTNHNKVPK</sequence>
<dbReference type="EMBL" id="JBFOLJ010000001">
    <property type="protein sequence ID" value="KAL2557761.1"/>
    <property type="molecule type" value="Genomic_DNA"/>
</dbReference>
<protein>
    <submittedName>
        <fullName evidence="2">Uncharacterized protein</fullName>
    </submittedName>
</protein>
<accession>A0ABD1X712</accession>
<evidence type="ECO:0000313" key="2">
    <source>
        <dbReference type="EMBL" id="KAL2557761.1"/>
    </source>
</evidence>
<comment type="caution">
    <text evidence="2">The sequence shown here is derived from an EMBL/GenBank/DDBJ whole genome shotgun (WGS) entry which is preliminary data.</text>
</comment>
<dbReference type="AlphaFoldDB" id="A0ABD1X712"/>
<dbReference type="Proteomes" id="UP001604277">
    <property type="component" value="Unassembled WGS sequence"/>
</dbReference>
<keyword evidence="3" id="KW-1185">Reference proteome</keyword>
<gene>
    <name evidence="2" type="ORF">Fot_02500</name>
</gene>
<name>A0ABD1X712_9LAMI</name>
<feature type="region of interest" description="Disordered" evidence="1">
    <location>
        <begin position="1"/>
        <end position="21"/>
    </location>
</feature>
<reference evidence="3" key="1">
    <citation type="submission" date="2024-07" db="EMBL/GenBank/DDBJ databases">
        <title>Two chromosome-level genome assemblies of Korean endemic species Abeliophyllum distichum and Forsythia ovata (Oleaceae).</title>
        <authorList>
            <person name="Jang H."/>
        </authorList>
    </citation>
    <scope>NUCLEOTIDE SEQUENCE [LARGE SCALE GENOMIC DNA]</scope>
</reference>
<evidence type="ECO:0000256" key="1">
    <source>
        <dbReference type="SAM" id="MobiDB-lite"/>
    </source>
</evidence>
<organism evidence="2 3">
    <name type="scientific">Forsythia ovata</name>
    <dbReference type="NCBI Taxonomy" id="205694"/>
    <lineage>
        <taxon>Eukaryota</taxon>
        <taxon>Viridiplantae</taxon>
        <taxon>Streptophyta</taxon>
        <taxon>Embryophyta</taxon>
        <taxon>Tracheophyta</taxon>
        <taxon>Spermatophyta</taxon>
        <taxon>Magnoliopsida</taxon>
        <taxon>eudicotyledons</taxon>
        <taxon>Gunneridae</taxon>
        <taxon>Pentapetalae</taxon>
        <taxon>asterids</taxon>
        <taxon>lamiids</taxon>
        <taxon>Lamiales</taxon>
        <taxon>Oleaceae</taxon>
        <taxon>Forsythieae</taxon>
        <taxon>Forsythia</taxon>
    </lineage>
</organism>
<proteinExistence type="predicted"/>
<evidence type="ECO:0000313" key="3">
    <source>
        <dbReference type="Proteomes" id="UP001604277"/>
    </source>
</evidence>